<proteinExistence type="predicted"/>
<dbReference type="RefSeq" id="WP_152750254.1">
    <property type="nucleotide sequence ID" value="NZ_VUBA01000100.1"/>
</dbReference>
<name>A0A5N7JVU3_9PSED</name>
<gene>
    <name evidence="1" type="ORF">F0170_16840</name>
</gene>
<organism evidence="1 2">
    <name type="scientific">Pseudomonas kitaguniensis</name>
    <dbReference type="NCBI Taxonomy" id="2607908"/>
    <lineage>
        <taxon>Bacteria</taxon>
        <taxon>Pseudomonadati</taxon>
        <taxon>Pseudomonadota</taxon>
        <taxon>Gammaproteobacteria</taxon>
        <taxon>Pseudomonadales</taxon>
        <taxon>Pseudomonadaceae</taxon>
        <taxon>Pseudomonas</taxon>
    </lineage>
</organism>
<reference evidence="1 2" key="1">
    <citation type="submission" date="2019-09" db="EMBL/GenBank/DDBJ databases">
        <title>The draft genomes of Allium pathogen Pseudomonas sp.</title>
        <authorList>
            <person name="Fujikawa T."/>
            <person name="Sawada H."/>
        </authorList>
    </citation>
    <scope>NUCLEOTIDE SEQUENCE [LARGE SCALE GENOMIC DNA]</scope>
    <source>
        <strain evidence="1 2">MAFF 730085</strain>
    </source>
</reference>
<comment type="caution">
    <text evidence="1">The sequence shown here is derived from an EMBL/GenBank/DDBJ whole genome shotgun (WGS) entry which is preliminary data.</text>
</comment>
<evidence type="ECO:0000313" key="2">
    <source>
        <dbReference type="Proteomes" id="UP000325438"/>
    </source>
</evidence>
<dbReference type="AlphaFoldDB" id="A0A5N7JVU3"/>
<dbReference type="Proteomes" id="UP000325438">
    <property type="component" value="Unassembled WGS sequence"/>
</dbReference>
<evidence type="ECO:0000313" key="1">
    <source>
        <dbReference type="EMBL" id="MPQ85512.1"/>
    </source>
</evidence>
<sequence length="88" mass="9389">MPPSQTYMLTIYDLFIITDAGVVGAENEVAILYGGVEIDRVRSSGKCQSKDSYGRAYTGKSGLTAIVASGPGRVLFEKAEVRQAASVR</sequence>
<protein>
    <submittedName>
        <fullName evidence="1">Uncharacterized protein</fullName>
    </submittedName>
</protein>
<accession>A0A5N7JVU3</accession>
<dbReference type="EMBL" id="VUBA01000100">
    <property type="protein sequence ID" value="MPQ85512.1"/>
    <property type="molecule type" value="Genomic_DNA"/>
</dbReference>